<reference evidence="9 10" key="1">
    <citation type="submission" date="2018-07" db="EMBL/GenBank/DDBJ databases">
        <title>Genomic Encyclopedia of Type Strains, Phase III (KMG-III): the genomes of soil and plant-associated and newly described type strains.</title>
        <authorList>
            <person name="Whitman W."/>
        </authorList>
    </citation>
    <scope>NUCLEOTIDE SEQUENCE [LARGE SCALE GENOMIC DNA]</scope>
    <source>
        <strain evidence="9 10">CECT 7731</strain>
    </source>
</reference>
<dbReference type="Proteomes" id="UP000253506">
    <property type="component" value="Unassembled WGS sequence"/>
</dbReference>
<gene>
    <name evidence="9" type="ORF">DFP77_12362</name>
</gene>
<feature type="signal peptide" evidence="7">
    <location>
        <begin position="1"/>
        <end position="28"/>
    </location>
</feature>
<dbReference type="AlphaFoldDB" id="A0A368ZTV5"/>
<feature type="domain" description="Cytochrome c" evidence="8">
    <location>
        <begin position="27"/>
        <end position="107"/>
    </location>
</feature>
<feature type="chain" id="PRO_5016926249" evidence="7">
    <location>
        <begin position="29"/>
        <end position="109"/>
    </location>
</feature>
<evidence type="ECO:0000313" key="9">
    <source>
        <dbReference type="EMBL" id="RCX00413.1"/>
    </source>
</evidence>
<keyword evidence="1" id="KW-0813">Transport</keyword>
<evidence type="ECO:0000256" key="4">
    <source>
        <dbReference type="ARBA" id="ARBA00022982"/>
    </source>
</evidence>
<proteinExistence type="predicted"/>
<accession>A0A368ZTV5</accession>
<dbReference type="Gene3D" id="1.10.760.10">
    <property type="entry name" value="Cytochrome c-like domain"/>
    <property type="match status" value="1"/>
</dbReference>
<dbReference type="Pfam" id="PF13442">
    <property type="entry name" value="Cytochrome_CBB3"/>
    <property type="match status" value="1"/>
</dbReference>
<evidence type="ECO:0000256" key="2">
    <source>
        <dbReference type="ARBA" id="ARBA00022617"/>
    </source>
</evidence>
<keyword evidence="5 6" id="KW-0408">Iron</keyword>
<evidence type="ECO:0000256" key="7">
    <source>
        <dbReference type="SAM" id="SignalP"/>
    </source>
</evidence>
<evidence type="ECO:0000256" key="1">
    <source>
        <dbReference type="ARBA" id="ARBA00022448"/>
    </source>
</evidence>
<keyword evidence="2 6" id="KW-0349">Heme</keyword>
<evidence type="ECO:0000259" key="8">
    <source>
        <dbReference type="PROSITE" id="PS51007"/>
    </source>
</evidence>
<organism evidence="9 10">
    <name type="scientific">Marinomonas foliarum</name>
    <dbReference type="NCBI Taxonomy" id="491950"/>
    <lineage>
        <taxon>Bacteria</taxon>
        <taxon>Pseudomonadati</taxon>
        <taxon>Pseudomonadota</taxon>
        <taxon>Gammaproteobacteria</taxon>
        <taxon>Oceanospirillales</taxon>
        <taxon>Oceanospirillaceae</taxon>
        <taxon>Marinomonas</taxon>
    </lineage>
</organism>
<comment type="caution">
    <text evidence="9">The sequence shown here is derived from an EMBL/GenBank/DDBJ whole genome shotgun (WGS) entry which is preliminary data.</text>
</comment>
<protein>
    <submittedName>
        <fullName evidence="9">Cbb3-type cytochrome c oxidase subunit III</fullName>
    </submittedName>
</protein>
<dbReference type="SUPFAM" id="SSF46626">
    <property type="entry name" value="Cytochrome c"/>
    <property type="match status" value="1"/>
</dbReference>
<dbReference type="RefSeq" id="WP_114412608.1">
    <property type="nucleotide sequence ID" value="NZ_QPJQ01000023.1"/>
</dbReference>
<dbReference type="PANTHER" id="PTHR40942:SF4">
    <property type="entry name" value="CYTOCHROME C5"/>
    <property type="match status" value="1"/>
</dbReference>
<dbReference type="PROSITE" id="PS51007">
    <property type="entry name" value="CYTC"/>
    <property type="match status" value="1"/>
</dbReference>
<evidence type="ECO:0000313" key="10">
    <source>
        <dbReference type="Proteomes" id="UP000253506"/>
    </source>
</evidence>
<dbReference type="EMBL" id="QPJQ01000023">
    <property type="protein sequence ID" value="RCX00413.1"/>
    <property type="molecule type" value="Genomic_DNA"/>
</dbReference>
<dbReference type="InterPro" id="IPR036909">
    <property type="entry name" value="Cyt_c-like_dom_sf"/>
</dbReference>
<dbReference type="InterPro" id="IPR002323">
    <property type="entry name" value="Cyt_CIE"/>
</dbReference>
<keyword evidence="4" id="KW-0249">Electron transport</keyword>
<dbReference type="OrthoDB" id="9814708at2"/>
<evidence type="ECO:0000256" key="3">
    <source>
        <dbReference type="ARBA" id="ARBA00022723"/>
    </source>
</evidence>
<sequence length="109" mass="11966">MPFPLFKLAHVIRIASVVLLFSVASANAARSGEALYNSYCIACHMNGVAGAPKFGHPEDWQPRIDKGMDVLLKDAMSGFKAMPPKGLCFDCTEDELRSAIQYMIDNSQK</sequence>
<evidence type="ECO:0000256" key="5">
    <source>
        <dbReference type="ARBA" id="ARBA00023004"/>
    </source>
</evidence>
<dbReference type="GO" id="GO:0020037">
    <property type="term" value="F:heme binding"/>
    <property type="evidence" value="ECO:0007669"/>
    <property type="project" value="InterPro"/>
</dbReference>
<name>A0A368ZTV5_9GAMM</name>
<dbReference type="PRINTS" id="PR00607">
    <property type="entry name" value="CYTCHROMECIE"/>
</dbReference>
<dbReference type="GO" id="GO:0005506">
    <property type="term" value="F:iron ion binding"/>
    <property type="evidence" value="ECO:0007669"/>
    <property type="project" value="InterPro"/>
</dbReference>
<evidence type="ECO:0000256" key="6">
    <source>
        <dbReference type="PROSITE-ProRule" id="PRU00433"/>
    </source>
</evidence>
<keyword evidence="7" id="KW-0732">Signal</keyword>
<keyword evidence="3 6" id="KW-0479">Metal-binding</keyword>
<dbReference type="GO" id="GO:0009055">
    <property type="term" value="F:electron transfer activity"/>
    <property type="evidence" value="ECO:0007669"/>
    <property type="project" value="InterPro"/>
</dbReference>
<dbReference type="InterPro" id="IPR009056">
    <property type="entry name" value="Cyt_c-like_dom"/>
</dbReference>
<dbReference type="PANTHER" id="PTHR40942">
    <property type="match status" value="1"/>
</dbReference>